<evidence type="ECO:0008006" key="4">
    <source>
        <dbReference type="Google" id="ProtNLM"/>
    </source>
</evidence>
<evidence type="ECO:0000256" key="1">
    <source>
        <dbReference type="SAM" id="Phobius"/>
    </source>
</evidence>
<organism evidence="2 3">
    <name type="scientific">Pseudaeromonas paramecii</name>
    <dbReference type="NCBI Taxonomy" id="2138166"/>
    <lineage>
        <taxon>Bacteria</taxon>
        <taxon>Pseudomonadati</taxon>
        <taxon>Pseudomonadota</taxon>
        <taxon>Gammaproteobacteria</taxon>
        <taxon>Aeromonadales</taxon>
        <taxon>Aeromonadaceae</taxon>
        <taxon>Pseudaeromonas</taxon>
    </lineage>
</organism>
<keyword evidence="1" id="KW-0812">Transmembrane</keyword>
<reference evidence="3" key="1">
    <citation type="journal article" date="2019" name="Int. J. Syst. Evol. Microbiol.">
        <title>The Global Catalogue of Microorganisms (GCM) 10K type strain sequencing project: providing services to taxonomists for standard genome sequencing and annotation.</title>
        <authorList>
            <consortium name="The Broad Institute Genomics Platform"/>
            <consortium name="The Broad Institute Genome Sequencing Center for Infectious Disease"/>
            <person name="Wu L."/>
            <person name="Ma J."/>
        </authorList>
    </citation>
    <scope>NUCLEOTIDE SEQUENCE [LARGE SCALE GENOMIC DNA]</scope>
    <source>
        <strain evidence="3">JCM 32226</strain>
    </source>
</reference>
<proteinExistence type="predicted"/>
<dbReference type="Proteomes" id="UP001501321">
    <property type="component" value="Unassembled WGS sequence"/>
</dbReference>
<dbReference type="Pfam" id="PF11143">
    <property type="entry name" value="DUF2919"/>
    <property type="match status" value="1"/>
</dbReference>
<evidence type="ECO:0000313" key="2">
    <source>
        <dbReference type="EMBL" id="GAA4501272.1"/>
    </source>
</evidence>
<comment type="caution">
    <text evidence="2">The sequence shown here is derived from an EMBL/GenBank/DDBJ whole genome shotgun (WGS) entry which is preliminary data.</text>
</comment>
<sequence>MRQWHSPLTPMGDHPLPGPWLLCLLLWCRGYWLLLLALASRSQSAELLGLVYPDPVQLYWALGWGTPALLVWLASAYRQRAPHPLAHALWRRGRPLCLISALGELANLLYGLYLSDGAFSWPVALLLLAQLTSLGYLFKSRRLKGLFVVTAAEANPIRH</sequence>
<dbReference type="RefSeq" id="WP_345013441.1">
    <property type="nucleotide sequence ID" value="NZ_BAABFC010000016.1"/>
</dbReference>
<keyword evidence="1" id="KW-1133">Transmembrane helix</keyword>
<accession>A0ABP8QEN9</accession>
<dbReference type="InterPro" id="IPR021318">
    <property type="entry name" value="DUF2919"/>
</dbReference>
<dbReference type="EMBL" id="BAABFC010000016">
    <property type="protein sequence ID" value="GAA4501272.1"/>
    <property type="molecule type" value="Genomic_DNA"/>
</dbReference>
<feature type="transmembrane region" description="Helical" evidence="1">
    <location>
        <begin position="96"/>
        <end position="113"/>
    </location>
</feature>
<gene>
    <name evidence="2" type="ORF">GCM10023095_24190</name>
</gene>
<feature type="transmembrane region" description="Helical" evidence="1">
    <location>
        <begin position="58"/>
        <end position="75"/>
    </location>
</feature>
<feature type="transmembrane region" description="Helical" evidence="1">
    <location>
        <begin position="119"/>
        <end position="138"/>
    </location>
</feature>
<protein>
    <recommendedName>
        <fullName evidence="4">DUF2919 domain-containing protein</fullName>
    </recommendedName>
</protein>
<keyword evidence="3" id="KW-1185">Reference proteome</keyword>
<keyword evidence="1" id="KW-0472">Membrane</keyword>
<name>A0ABP8QEN9_9GAMM</name>
<feature type="transmembrane region" description="Helical" evidence="1">
    <location>
        <begin position="20"/>
        <end position="38"/>
    </location>
</feature>
<evidence type="ECO:0000313" key="3">
    <source>
        <dbReference type="Proteomes" id="UP001501321"/>
    </source>
</evidence>